<dbReference type="InterPro" id="IPR038717">
    <property type="entry name" value="Tc1-like_DDE_dom"/>
</dbReference>
<protein>
    <recommendedName>
        <fullName evidence="1">Tc1-like transposase DDE domain-containing protein</fullName>
    </recommendedName>
</protein>
<dbReference type="Pfam" id="PF13358">
    <property type="entry name" value="DDE_3"/>
    <property type="match status" value="1"/>
</dbReference>
<dbReference type="Gene3D" id="3.30.420.10">
    <property type="entry name" value="Ribonuclease H-like superfamily/Ribonuclease H"/>
    <property type="match status" value="1"/>
</dbReference>
<evidence type="ECO:0000313" key="2">
    <source>
        <dbReference type="EMBL" id="KII64916.1"/>
    </source>
</evidence>
<reference evidence="2 3" key="1">
    <citation type="journal article" date="2014" name="Genome Biol. Evol.">
        <title>The genome of the myxosporean Thelohanellus kitauei shows adaptations to nutrient acquisition within its fish host.</title>
        <authorList>
            <person name="Yang Y."/>
            <person name="Xiong J."/>
            <person name="Zhou Z."/>
            <person name="Huo F."/>
            <person name="Miao W."/>
            <person name="Ran C."/>
            <person name="Liu Y."/>
            <person name="Zhang J."/>
            <person name="Feng J."/>
            <person name="Wang M."/>
            <person name="Wang M."/>
            <person name="Wang L."/>
            <person name="Yao B."/>
        </authorList>
    </citation>
    <scope>NUCLEOTIDE SEQUENCE [LARGE SCALE GENOMIC DNA]</scope>
    <source>
        <strain evidence="2">Wuqing</strain>
    </source>
</reference>
<dbReference type="AlphaFoldDB" id="A0A0C2MCQ8"/>
<name>A0A0C2MCQ8_THEKT</name>
<accession>A0A0C2MCQ8</accession>
<dbReference type="Proteomes" id="UP000031668">
    <property type="component" value="Unassembled WGS sequence"/>
</dbReference>
<dbReference type="OrthoDB" id="6021308at2759"/>
<proteinExistence type="predicted"/>
<feature type="domain" description="Tc1-like transposase DDE" evidence="1">
    <location>
        <begin position="3"/>
        <end position="65"/>
    </location>
</feature>
<organism evidence="2 3">
    <name type="scientific">Thelohanellus kitauei</name>
    <name type="common">Myxosporean</name>
    <dbReference type="NCBI Taxonomy" id="669202"/>
    <lineage>
        <taxon>Eukaryota</taxon>
        <taxon>Metazoa</taxon>
        <taxon>Cnidaria</taxon>
        <taxon>Myxozoa</taxon>
        <taxon>Myxosporea</taxon>
        <taxon>Bivalvulida</taxon>
        <taxon>Platysporina</taxon>
        <taxon>Myxobolidae</taxon>
        <taxon>Thelohanellus</taxon>
    </lineage>
</organism>
<dbReference type="EMBL" id="JWZT01004066">
    <property type="protein sequence ID" value="KII64916.1"/>
    <property type="molecule type" value="Genomic_DNA"/>
</dbReference>
<comment type="caution">
    <text evidence="2">The sequence shown here is derived from an EMBL/GenBank/DDBJ whole genome shotgun (WGS) entry which is preliminary data.</text>
</comment>
<evidence type="ECO:0000259" key="1">
    <source>
        <dbReference type="Pfam" id="PF13358"/>
    </source>
</evidence>
<dbReference type="InterPro" id="IPR036397">
    <property type="entry name" value="RNaseH_sf"/>
</dbReference>
<sequence length="115" mass="12976">MSFVNFYGNAFRSCPTPKFFGMDSVRFHHSIEVREVVEPQGYPIVFIPPYSPQMNPIELNFSNARNIKSGMSLFDGNTWLTKISAASTQISGDDCASWVLEATRFPSRALQPECF</sequence>
<dbReference type="GO" id="GO:0003676">
    <property type="term" value="F:nucleic acid binding"/>
    <property type="evidence" value="ECO:0007669"/>
    <property type="project" value="InterPro"/>
</dbReference>
<gene>
    <name evidence="2" type="ORF">RF11_06127</name>
</gene>
<evidence type="ECO:0000313" key="3">
    <source>
        <dbReference type="Proteomes" id="UP000031668"/>
    </source>
</evidence>
<keyword evidence="3" id="KW-1185">Reference proteome</keyword>